<protein>
    <submittedName>
        <fullName evidence="1">Uncharacterized protein</fullName>
    </submittedName>
</protein>
<proteinExistence type="predicted"/>
<organism evidence="1 2">
    <name type="scientific">Hyaloscypha variabilis (strain UAMH 11265 / GT02V1 / F)</name>
    <name type="common">Meliniomyces variabilis</name>
    <dbReference type="NCBI Taxonomy" id="1149755"/>
    <lineage>
        <taxon>Eukaryota</taxon>
        <taxon>Fungi</taxon>
        <taxon>Dikarya</taxon>
        <taxon>Ascomycota</taxon>
        <taxon>Pezizomycotina</taxon>
        <taxon>Leotiomycetes</taxon>
        <taxon>Helotiales</taxon>
        <taxon>Hyaloscyphaceae</taxon>
        <taxon>Hyaloscypha</taxon>
        <taxon>Hyaloscypha variabilis</taxon>
    </lineage>
</organism>
<evidence type="ECO:0000313" key="2">
    <source>
        <dbReference type="Proteomes" id="UP000235786"/>
    </source>
</evidence>
<gene>
    <name evidence="1" type="ORF">L207DRAFT_243695</name>
</gene>
<dbReference type="AlphaFoldDB" id="A0A2J6S2H8"/>
<dbReference type="Proteomes" id="UP000235786">
    <property type="component" value="Unassembled WGS sequence"/>
</dbReference>
<reference evidence="1 2" key="1">
    <citation type="submission" date="2016-04" db="EMBL/GenBank/DDBJ databases">
        <title>A degradative enzymes factory behind the ericoid mycorrhizal symbiosis.</title>
        <authorList>
            <consortium name="DOE Joint Genome Institute"/>
            <person name="Martino E."/>
            <person name="Morin E."/>
            <person name="Grelet G."/>
            <person name="Kuo A."/>
            <person name="Kohler A."/>
            <person name="Daghino S."/>
            <person name="Barry K."/>
            <person name="Choi C."/>
            <person name="Cichocki N."/>
            <person name="Clum A."/>
            <person name="Copeland A."/>
            <person name="Hainaut M."/>
            <person name="Haridas S."/>
            <person name="Labutti K."/>
            <person name="Lindquist E."/>
            <person name="Lipzen A."/>
            <person name="Khouja H.-R."/>
            <person name="Murat C."/>
            <person name="Ohm R."/>
            <person name="Olson A."/>
            <person name="Spatafora J."/>
            <person name="Veneault-Fourrey C."/>
            <person name="Henrissat B."/>
            <person name="Grigoriev I."/>
            <person name="Martin F."/>
            <person name="Perotto S."/>
        </authorList>
    </citation>
    <scope>NUCLEOTIDE SEQUENCE [LARGE SCALE GENOMIC DNA]</scope>
    <source>
        <strain evidence="1 2">F</strain>
    </source>
</reference>
<name>A0A2J6S2H8_HYAVF</name>
<sequence length="126" mass="13850">MRYARRLCRFAQTRLHSGLIVIASVLPRHPDMASPSGALLTLPKTSSRSPFSHLLSSFTTQKHSSYQTPRNKSINLFSNQTQVDYTSECSHPVVKTFSNLLNSSHHPFAGARCSSAAGASDSPFTR</sequence>
<accession>A0A2J6S2H8</accession>
<dbReference type="EMBL" id="KZ613940">
    <property type="protein sequence ID" value="PMD44955.1"/>
    <property type="molecule type" value="Genomic_DNA"/>
</dbReference>
<dbReference type="OrthoDB" id="5239859at2759"/>
<keyword evidence="2" id="KW-1185">Reference proteome</keyword>
<evidence type="ECO:0000313" key="1">
    <source>
        <dbReference type="EMBL" id="PMD44955.1"/>
    </source>
</evidence>